<organism evidence="1 2">
    <name type="scientific">Flavobacterium collinsii</name>
    <dbReference type="NCBI Taxonomy" id="1114861"/>
    <lineage>
        <taxon>Bacteria</taxon>
        <taxon>Pseudomonadati</taxon>
        <taxon>Bacteroidota</taxon>
        <taxon>Flavobacteriia</taxon>
        <taxon>Flavobacteriales</taxon>
        <taxon>Flavobacteriaceae</taxon>
        <taxon>Flavobacterium</taxon>
    </lineage>
</organism>
<name>A0ABN7EGT1_9FLAO</name>
<accession>A0ABN7EGT1</accession>
<gene>
    <name evidence="1" type="ORF">FLACOL7796_00880</name>
</gene>
<sequence>MDMRCDENEGIKILRDFAEGTLGVRDFESQIYTNKKLEEVLLGSGLNWQNTYIKNTTPFLYLAEINYNNYAGRLNAHGFVQLFLERKNITFSEFKGYSDEFDLISVSEPKYIDACSSFIEKYILPQDKSLTKKEQKEKIKNNFASLFKFQSKPPKWIQSPDWIIKNDKPLFFLGQFDIKNCNHFHDDGSVYLFVDTETGEIETVKQFY</sequence>
<dbReference type="EMBL" id="CADCST010000064">
    <property type="protein sequence ID" value="CAA9195922.1"/>
    <property type="molecule type" value="Genomic_DNA"/>
</dbReference>
<dbReference type="RefSeq" id="WP_173964843.1">
    <property type="nucleotide sequence ID" value="NZ_CADCST010000064.1"/>
</dbReference>
<protein>
    <submittedName>
        <fullName evidence="1">Uncharacterized protein</fullName>
    </submittedName>
</protein>
<reference evidence="1 2" key="1">
    <citation type="submission" date="2020-02" db="EMBL/GenBank/DDBJ databases">
        <authorList>
            <person name="Criscuolo A."/>
        </authorList>
    </citation>
    <scope>NUCLEOTIDE SEQUENCE [LARGE SCALE GENOMIC DNA]</scope>
    <source>
        <strain evidence="1">CECT7796</strain>
    </source>
</reference>
<comment type="caution">
    <text evidence="1">The sequence shown here is derived from an EMBL/GenBank/DDBJ whole genome shotgun (WGS) entry which is preliminary data.</text>
</comment>
<dbReference type="Proteomes" id="UP000474567">
    <property type="component" value="Unassembled WGS sequence"/>
</dbReference>
<evidence type="ECO:0000313" key="2">
    <source>
        <dbReference type="Proteomes" id="UP000474567"/>
    </source>
</evidence>
<keyword evidence="2" id="KW-1185">Reference proteome</keyword>
<evidence type="ECO:0000313" key="1">
    <source>
        <dbReference type="EMBL" id="CAA9195922.1"/>
    </source>
</evidence>
<proteinExistence type="predicted"/>